<keyword evidence="10" id="KW-0378">Hydrolase</keyword>
<proteinExistence type="inferred from homology"/>
<evidence type="ECO:0000256" key="19">
    <source>
        <dbReference type="PROSITE-ProRule" id="PRU00175"/>
    </source>
</evidence>
<evidence type="ECO:0000256" key="21">
    <source>
        <dbReference type="SAM" id="Phobius"/>
    </source>
</evidence>
<dbReference type="PROSITE" id="PS50089">
    <property type="entry name" value="ZF_RING_2"/>
    <property type="match status" value="1"/>
</dbReference>
<feature type="compositionally biased region" description="Polar residues" evidence="20">
    <location>
        <begin position="1"/>
        <end position="21"/>
    </location>
</feature>
<dbReference type="InterPro" id="IPR011546">
    <property type="entry name" value="Pept_M41_FtsH_extracell"/>
</dbReference>
<dbReference type="PANTHER" id="PTHR23076:SF139">
    <property type="entry name" value="ATP-DEPENDENT ZINC METALLOPROTEASE FTSH 2, CHLOROPLASTIC"/>
    <property type="match status" value="1"/>
</dbReference>
<dbReference type="FunFam" id="3.40.50.300:FF:000001">
    <property type="entry name" value="ATP-dependent zinc metalloprotease FtsH"/>
    <property type="match status" value="1"/>
</dbReference>
<dbReference type="GO" id="GO:0008270">
    <property type="term" value="F:zinc ion binding"/>
    <property type="evidence" value="ECO:0007669"/>
    <property type="project" value="UniProtKB-KW"/>
</dbReference>
<evidence type="ECO:0000256" key="9">
    <source>
        <dbReference type="ARBA" id="ARBA00022741"/>
    </source>
</evidence>
<feature type="non-terminal residue" evidence="23">
    <location>
        <position position="1"/>
    </location>
</feature>
<keyword evidence="24" id="KW-1185">Reference proteome</keyword>
<evidence type="ECO:0000256" key="1">
    <source>
        <dbReference type="ARBA" id="ARBA00001947"/>
    </source>
</evidence>
<dbReference type="FunFam" id="1.10.8.60:FF:000001">
    <property type="entry name" value="ATP-dependent zinc metalloprotease FtsH"/>
    <property type="match status" value="1"/>
</dbReference>
<feature type="compositionally biased region" description="Polar residues" evidence="20">
    <location>
        <begin position="97"/>
        <end position="106"/>
    </location>
</feature>
<dbReference type="AlphaFoldDB" id="A0AAV6MZR4"/>
<dbReference type="FunFam" id="1.20.58.760:FF:000035">
    <property type="entry name" value="ATP-dependent zinc metalloprotease FTSH 6 chloroplastic"/>
    <property type="match status" value="1"/>
</dbReference>
<dbReference type="CDD" id="cd19501">
    <property type="entry name" value="RecA-like_FtsH"/>
    <property type="match status" value="1"/>
</dbReference>
<dbReference type="Pfam" id="PF06480">
    <property type="entry name" value="FtsH_ext"/>
    <property type="match status" value="1"/>
</dbReference>
<dbReference type="InterPro" id="IPR041569">
    <property type="entry name" value="AAA_lid_3"/>
</dbReference>
<evidence type="ECO:0000313" key="23">
    <source>
        <dbReference type="EMBL" id="KAG6589248.1"/>
    </source>
</evidence>
<dbReference type="SMART" id="SM00382">
    <property type="entry name" value="AAA"/>
    <property type="match status" value="1"/>
</dbReference>
<dbReference type="FunFam" id="3.30.720.210:FF:000002">
    <property type="entry name" value="ATP-dependent zinc metalloprotease FTSH chloroplastic"/>
    <property type="match status" value="1"/>
</dbReference>
<comment type="similarity">
    <text evidence="2">In the C-terminal section; belongs to the peptidase M41 family.</text>
</comment>
<dbReference type="FunFam" id="3.30.40.10:FF:000468">
    <property type="entry name" value="RING/U-box superfamily protein"/>
    <property type="match status" value="1"/>
</dbReference>
<keyword evidence="5" id="KW-0934">Plastid</keyword>
<evidence type="ECO:0000256" key="7">
    <source>
        <dbReference type="ARBA" id="ARBA00022692"/>
    </source>
</evidence>
<dbReference type="Pfam" id="PF17862">
    <property type="entry name" value="AAA_lid_3"/>
    <property type="match status" value="1"/>
</dbReference>
<evidence type="ECO:0000259" key="22">
    <source>
        <dbReference type="PROSITE" id="PS50089"/>
    </source>
</evidence>
<dbReference type="Pfam" id="PF13639">
    <property type="entry name" value="zf-RING_2"/>
    <property type="match status" value="1"/>
</dbReference>
<protein>
    <submittedName>
        <fullName evidence="23">ATP-dependent zinc metalloprotease FTSH 2, chloroplastic</fullName>
    </submittedName>
</protein>
<gene>
    <name evidence="23" type="primary">FTSH2</name>
    <name evidence="23" type="ORF">SDJN03_17813</name>
</gene>
<feature type="region of interest" description="Disordered" evidence="20">
    <location>
        <begin position="79"/>
        <end position="106"/>
    </location>
</feature>
<keyword evidence="19" id="KW-0863">Zinc-finger</keyword>
<comment type="caution">
    <text evidence="23">The sequence shown here is derived from an EMBL/GenBank/DDBJ whole genome shotgun (WGS) entry which is preliminary data.</text>
</comment>
<dbReference type="Proteomes" id="UP000685013">
    <property type="component" value="Chromosome 11"/>
</dbReference>
<dbReference type="InterPro" id="IPR000642">
    <property type="entry name" value="Peptidase_M41"/>
</dbReference>
<keyword evidence="14 21" id="KW-1133">Transmembrane helix</keyword>
<dbReference type="GO" id="GO:0004176">
    <property type="term" value="F:ATP-dependent peptidase activity"/>
    <property type="evidence" value="ECO:0007669"/>
    <property type="project" value="InterPro"/>
</dbReference>
<keyword evidence="17 21" id="KW-0472">Membrane</keyword>
<dbReference type="GO" id="GO:0006508">
    <property type="term" value="P:proteolysis"/>
    <property type="evidence" value="ECO:0007669"/>
    <property type="project" value="UniProtKB-KW"/>
</dbReference>
<dbReference type="GO" id="GO:0009535">
    <property type="term" value="C:chloroplast thylakoid membrane"/>
    <property type="evidence" value="ECO:0007669"/>
    <property type="project" value="UniProtKB-SubCell"/>
</dbReference>
<dbReference type="Pfam" id="PF00004">
    <property type="entry name" value="AAA"/>
    <property type="match status" value="1"/>
</dbReference>
<dbReference type="GO" id="GO:0004222">
    <property type="term" value="F:metalloendopeptidase activity"/>
    <property type="evidence" value="ECO:0007669"/>
    <property type="project" value="InterPro"/>
</dbReference>
<keyword evidence="8" id="KW-0479">Metal-binding</keyword>
<keyword evidence="4" id="KW-0150">Chloroplast</keyword>
<evidence type="ECO:0000256" key="4">
    <source>
        <dbReference type="ARBA" id="ARBA00022528"/>
    </source>
</evidence>
<dbReference type="HAMAP" id="MF_01458">
    <property type="entry name" value="FtsH"/>
    <property type="match status" value="1"/>
</dbReference>
<dbReference type="InterPro" id="IPR001841">
    <property type="entry name" value="Znf_RING"/>
</dbReference>
<dbReference type="InterPro" id="IPR003959">
    <property type="entry name" value="ATPase_AAA_core"/>
</dbReference>
<dbReference type="PROSITE" id="PS00674">
    <property type="entry name" value="AAA"/>
    <property type="match status" value="1"/>
</dbReference>
<feature type="transmembrane region" description="Helical" evidence="21">
    <location>
        <begin position="431"/>
        <end position="452"/>
    </location>
</feature>
<keyword evidence="9" id="KW-0547">Nucleotide-binding</keyword>
<comment type="cofactor">
    <cofactor evidence="1">
        <name>Zn(2+)</name>
        <dbReference type="ChEBI" id="CHEBI:29105"/>
    </cofactor>
</comment>
<dbReference type="GO" id="GO:0016887">
    <property type="term" value="F:ATP hydrolysis activity"/>
    <property type="evidence" value="ECO:0007669"/>
    <property type="project" value="InterPro"/>
</dbReference>
<evidence type="ECO:0000256" key="15">
    <source>
        <dbReference type="ARBA" id="ARBA00023049"/>
    </source>
</evidence>
<name>A0AAV6MZR4_9ROSI</name>
<comment type="subcellular location">
    <subcellularLocation>
        <location evidence="18">Plastid</location>
        <location evidence="18">Chloroplast thylakoid membrane</location>
        <topology evidence="18">Single-pass membrane protein</topology>
        <orientation evidence="18">Stromal side</orientation>
    </subcellularLocation>
</comment>
<dbReference type="GO" id="GO:0005524">
    <property type="term" value="F:ATP binding"/>
    <property type="evidence" value="ECO:0007669"/>
    <property type="project" value="UniProtKB-KW"/>
</dbReference>
<evidence type="ECO:0000256" key="20">
    <source>
        <dbReference type="SAM" id="MobiDB-lite"/>
    </source>
</evidence>
<sequence>MSSTSPHPQPFQNSSRDTNPIPSRPTGGIDPVPSRPTRELDPIPWRPTGGAMIARLLEIVGQLEDPPAIVRIITHSRPRQIEASSRPAELYRPTPRSEGNSTLTSEEQNMALNKLKKKVYDPPNNASRRISFYYRENNRRNYNERSNGENDEDGKRCAVCLEDFQPKEEVMTTPCNHMFHEECIVPWVKSHGQCPNCRFTLFERTVRREASSNNAASIASGSNLVDDELVYLIRAMEDSLMLRNLTGLAPASDLSRRILSTLRHSISEAAIALILILFRYFSSFRKSCFVKSNKIWLPLLHLHVLWGMASLESKQNEGRRDFLKLLLGNVGVGSSVLLGSGRANADDQGVSSSRMSYSRFLEYLDKDRVKKVDLFENGTIAIVEAVSPELGNRVQRVRVQLPGLSQELLQKFREKNIDFAAHNAQEDSGSLLFNLIGNLAFPLILIGGLFLLSRRSSGGLGGPGGPGFPLAFGQSKAKFQMEPNTGVTFDDVAGVDEAKQDFMEVVEFLKKPERFTAVGARIPKGVLLVGPPGTGKTLLAKAIAGEAGVPFFSISGSEFVEMFVGIGASRVRDLFKKAKENAPCIVFVDEIDAVGRQRGTGIGGGNDEREQTLNQLLTEMDGFEGNTGIIVVAATNRADILDSALLRPGRFDRQVSVDVPDIKGRTEILKVHASNKKFDGDVSLDVVAMRTPGFSGADLANLLNEAAILAGRRGKAAISTKEIDDSIDRIVAGMEGTVMTDGKSKSLVAYHEVGHAICGTLTPGHDPVQKVTLVPRGQARGLTWFIPSDDPTLISKQQLFARIVGGLGGRAAEEVIFGEPEVTTGAAGDLQQITGLAKQMVVTFGMSEIGPWSLMDSAQSGDVIMRMMARNSMSEKLAEDIDAAIKRISDGAYEIALAHIRNNREAIDKLVEVLLEKETISGDEFRAILSEFVEIPVENRVAPSSASTPVAV</sequence>
<keyword evidence="15 23" id="KW-0482">Metalloprotease</keyword>
<dbReference type="InterPro" id="IPR003960">
    <property type="entry name" value="ATPase_AAA_CS"/>
</dbReference>
<reference evidence="23 24" key="1">
    <citation type="journal article" date="2021" name="Hortic Res">
        <title>The domestication of Cucurbita argyrosperma as revealed by the genome of its wild relative.</title>
        <authorList>
            <person name="Barrera-Redondo J."/>
            <person name="Sanchez-de la Vega G."/>
            <person name="Aguirre-Liguori J.A."/>
            <person name="Castellanos-Morales G."/>
            <person name="Gutierrez-Guerrero Y.T."/>
            <person name="Aguirre-Dugua X."/>
            <person name="Aguirre-Planter E."/>
            <person name="Tenaillon M.I."/>
            <person name="Lira-Saade R."/>
            <person name="Eguiarte L.E."/>
        </authorList>
    </citation>
    <scope>NUCLEOTIDE SEQUENCE [LARGE SCALE GENOMIC DNA]</scope>
    <source>
        <strain evidence="23">JBR-2021</strain>
    </source>
</reference>
<organism evidence="23 24">
    <name type="scientific">Cucurbita argyrosperma subsp. sororia</name>
    <dbReference type="NCBI Taxonomy" id="37648"/>
    <lineage>
        <taxon>Eukaryota</taxon>
        <taxon>Viridiplantae</taxon>
        <taxon>Streptophyta</taxon>
        <taxon>Embryophyta</taxon>
        <taxon>Tracheophyta</taxon>
        <taxon>Spermatophyta</taxon>
        <taxon>Magnoliopsida</taxon>
        <taxon>eudicotyledons</taxon>
        <taxon>Gunneridae</taxon>
        <taxon>Pentapetalae</taxon>
        <taxon>rosids</taxon>
        <taxon>fabids</taxon>
        <taxon>Cucurbitales</taxon>
        <taxon>Cucurbitaceae</taxon>
        <taxon>Cucurbiteae</taxon>
        <taxon>Cucurbita</taxon>
    </lineage>
</organism>
<evidence type="ECO:0000256" key="8">
    <source>
        <dbReference type="ARBA" id="ARBA00022723"/>
    </source>
</evidence>
<keyword evidence="13" id="KW-0809">Transit peptide</keyword>
<keyword evidence="7 21" id="KW-0812">Transmembrane</keyword>
<keyword evidence="6" id="KW-0645">Protease</keyword>
<evidence type="ECO:0000256" key="6">
    <source>
        <dbReference type="ARBA" id="ARBA00022670"/>
    </source>
</evidence>
<feature type="transmembrane region" description="Helical" evidence="21">
    <location>
        <begin position="265"/>
        <end position="283"/>
    </location>
</feature>
<evidence type="ECO:0000256" key="2">
    <source>
        <dbReference type="ARBA" id="ARBA00010044"/>
    </source>
</evidence>
<evidence type="ECO:0000256" key="16">
    <source>
        <dbReference type="ARBA" id="ARBA00023078"/>
    </source>
</evidence>
<dbReference type="InterPro" id="IPR005936">
    <property type="entry name" value="FtsH"/>
</dbReference>
<evidence type="ECO:0000256" key="10">
    <source>
        <dbReference type="ARBA" id="ARBA00022801"/>
    </source>
</evidence>
<dbReference type="GO" id="GO:0010304">
    <property type="term" value="P:PSII associated light-harvesting complex II catabolic process"/>
    <property type="evidence" value="ECO:0007669"/>
    <property type="project" value="UniProtKB-ARBA"/>
</dbReference>
<evidence type="ECO:0000256" key="3">
    <source>
        <dbReference type="ARBA" id="ARBA00010550"/>
    </source>
</evidence>
<dbReference type="PANTHER" id="PTHR23076">
    <property type="entry name" value="METALLOPROTEASE M41 FTSH"/>
    <property type="match status" value="1"/>
</dbReference>
<evidence type="ECO:0000256" key="17">
    <source>
        <dbReference type="ARBA" id="ARBA00023136"/>
    </source>
</evidence>
<evidence type="ECO:0000256" key="18">
    <source>
        <dbReference type="ARBA" id="ARBA00060455"/>
    </source>
</evidence>
<dbReference type="EMBL" id="JAGKQH010000011">
    <property type="protein sequence ID" value="KAG6589248.1"/>
    <property type="molecule type" value="Genomic_DNA"/>
</dbReference>
<evidence type="ECO:0000256" key="14">
    <source>
        <dbReference type="ARBA" id="ARBA00022989"/>
    </source>
</evidence>
<comment type="similarity">
    <text evidence="3">In the N-terminal section; belongs to the AAA ATPase family.</text>
</comment>
<keyword evidence="11" id="KW-0862">Zinc</keyword>
<feature type="region of interest" description="Disordered" evidence="20">
    <location>
        <begin position="1"/>
        <end position="46"/>
    </location>
</feature>
<evidence type="ECO:0000256" key="12">
    <source>
        <dbReference type="ARBA" id="ARBA00022840"/>
    </source>
</evidence>
<dbReference type="SMART" id="SM00184">
    <property type="entry name" value="RING"/>
    <property type="match status" value="1"/>
</dbReference>
<evidence type="ECO:0000313" key="24">
    <source>
        <dbReference type="Proteomes" id="UP000685013"/>
    </source>
</evidence>
<feature type="domain" description="RING-type" evidence="22">
    <location>
        <begin position="157"/>
        <end position="198"/>
    </location>
</feature>
<keyword evidence="16" id="KW-0793">Thylakoid</keyword>
<dbReference type="Pfam" id="PF01434">
    <property type="entry name" value="Peptidase_M41"/>
    <property type="match status" value="1"/>
</dbReference>
<dbReference type="NCBIfam" id="TIGR01241">
    <property type="entry name" value="FtsH_fam"/>
    <property type="match status" value="1"/>
</dbReference>
<dbReference type="InterPro" id="IPR003593">
    <property type="entry name" value="AAA+_ATPase"/>
</dbReference>
<evidence type="ECO:0000256" key="11">
    <source>
        <dbReference type="ARBA" id="ARBA00022833"/>
    </source>
</evidence>
<accession>A0AAV6MZR4</accession>
<keyword evidence="12" id="KW-0067">ATP-binding</keyword>
<evidence type="ECO:0000256" key="5">
    <source>
        <dbReference type="ARBA" id="ARBA00022640"/>
    </source>
</evidence>
<evidence type="ECO:0000256" key="13">
    <source>
        <dbReference type="ARBA" id="ARBA00022946"/>
    </source>
</evidence>